<evidence type="ECO:0000313" key="1">
    <source>
        <dbReference type="EMBL" id="WOO82622.1"/>
    </source>
</evidence>
<reference evidence="1" key="1">
    <citation type="submission" date="2023-10" db="EMBL/GenBank/DDBJ databases">
        <authorList>
            <person name="Noh H."/>
        </authorList>
    </citation>
    <scope>NUCLEOTIDE SEQUENCE</scope>
    <source>
        <strain evidence="1">DUCC4014</strain>
    </source>
</reference>
<organism evidence="1 2">
    <name type="scientific">Vanrija pseudolonga</name>
    <dbReference type="NCBI Taxonomy" id="143232"/>
    <lineage>
        <taxon>Eukaryota</taxon>
        <taxon>Fungi</taxon>
        <taxon>Dikarya</taxon>
        <taxon>Basidiomycota</taxon>
        <taxon>Agaricomycotina</taxon>
        <taxon>Tremellomycetes</taxon>
        <taxon>Trichosporonales</taxon>
        <taxon>Trichosporonaceae</taxon>
        <taxon>Vanrija</taxon>
    </lineage>
</organism>
<dbReference type="Proteomes" id="UP000827549">
    <property type="component" value="Chromosome 4"/>
</dbReference>
<dbReference type="RefSeq" id="XP_062628654.1">
    <property type="nucleotide sequence ID" value="XM_062772670.1"/>
</dbReference>
<evidence type="ECO:0000313" key="2">
    <source>
        <dbReference type="Proteomes" id="UP000827549"/>
    </source>
</evidence>
<accession>A0AAF0YAV7</accession>
<name>A0AAF0YAV7_9TREE</name>
<keyword evidence="2" id="KW-1185">Reference proteome</keyword>
<dbReference type="EMBL" id="CP086717">
    <property type="protein sequence ID" value="WOO82622.1"/>
    <property type="molecule type" value="Genomic_DNA"/>
</dbReference>
<gene>
    <name evidence="1" type="ORF">LOC62_04G006102</name>
</gene>
<dbReference type="GeneID" id="87809329"/>
<dbReference type="AlphaFoldDB" id="A0AAF0YAV7"/>
<proteinExistence type="predicted"/>
<sequence length="109" mass="12707">MALRRPVTPPPPEFETQAPTPMLTARTFVVICYISVAPWIQFHEYILPQHEDERFAEYYDHWIRFDEDPEAFLRDRAAAESVEEGEGEGAPEDELALDASWYYRAMGQQ</sequence>
<protein>
    <submittedName>
        <fullName evidence="1">Uncharacterized protein</fullName>
    </submittedName>
</protein>